<reference evidence="2" key="1">
    <citation type="journal article" date="2023" name="Plant J.">
        <title>The genome of the king protea, Protea cynaroides.</title>
        <authorList>
            <person name="Chang J."/>
            <person name="Duong T.A."/>
            <person name="Schoeman C."/>
            <person name="Ma X."/>
            <person name="Roodt D."/>
            <person name="Barker N."/>
            <person name="Li Z."/>
            <person name="Van de Peer Y."/>
            <person name="Mizrachi E."/>
        </authorList>
    </citation>
    <scope>NUCLEOTIDE SEQUENCE</scope>
    <source>
        <tissue evidence="2">Young leaves</tissue>
    </source>
</reference>
<organism evidence="2 3">
    <name type="scientific">Protea cynaroides</name>
    <dbReference type="NCBI Taxonomy" id="273540"/>
    <lineage>
        <taxon>Eukaryota</taxon>
        <taxon>Viridiplantae</taxon>
        <taxon>Streptophyta</taxon>
        <taxon>Embryophyta</taxon>
        <taxon>Tracheophyta</taxon>
        <taxon>Spermatophyta</taxon>
        <taxon>Magnoliopsida</taxon>
        <taxon>Proteales</taxon>
        <taxon>Proteaceae</taxon>
        <taxon>Protea</taxon>
    </lineage>
</organism>
<keyword evidence="1" id="KW-0812">Transmembrane</keyword>
<keyword evidence="3" id="KW-1185">Reference proteome</keyword>
<gene>
    <name evidence="2" type="ORF">NE237_011456</name>
</gene>
<feature type="transmembrane region" description="Helical" evidence="1">
    <location>
        <begin position="72"/>
        <end position="91"/>
    </location>
</feature>
<dbReference type="EMBL" id="JAMYWD010000011">
    <property type="protein sequence ID" value="KAJ4954673.1"/>
    <property type="molecule type" value="Genomic_DNA"/>
</dbReference>
<evidence type="ECO:0000313" key="3">
    <source>
        <dbReference type="Proteomes" id="UP001141806"/>
    </source>
</evidence>
<keyword evidence="1" id="KW-0472">Membrane</keyword>
<accession>A0A9Q0GVQ5</accession>
<evidence type="ECO:0000256" key="1">
    <source>
        <dbReference type="SAM" id="Phobius"/>
    </source>
</evidence>
<protein>
    <submittedName>
        <fullName evidence="2">Uncharacterized protein</fullName>
    </submittedName>
</protein>
<comment type="caution">
    <text evidence="2">The sequence shown here is derived from an EMBL/GenBank/DDBJ whole genome shotgun (WGS) entry which is preliminary data.</text>
</comment>
<dbReference type="Proteomes" id="UP001141806">
    <property type="component" value="Unassembled WGS sequence"/>
</dbReference>
<sequence>MGAEGVPKLKLKPKPKREFRGRIINLRKEEVSNHQTISDLRFEAITNPARGRGKDVHDVQLPRWWNILIKDLFFLEIYLLGALIMYSALLVQSRMMLLLQKALPWMDSSSLFIH</sequence>
<proteinExistence type="predicted"/>
<keyword evidence="1" id="KW-1133">Transmembrane helix</keyword>
<dbReference type="AlphaFoldDB" id="A0A9Q0GVQ5"/>
<name>A0A9Q0GVQ5_9MAGN</name>
<evidence type="ECO:0000313" key="2">
    <source>
        <dbReference type="EMBL" id="KAJ4954673.1"/>
    </source>
</evidence>